<protein>
    <submittedName>
        <fullName evidence="1">Uncharacterized protein</fullName>
    </submittedName>
</protein>
<evidence type="ECO:0000313" key="1">
    <source>
        <dbReference type="EMBL" id="KAK7275425.1"/>
    </source>
</evidence>
<keyword evidence="2" id="KW-1185">Reference proteome</keyword>
<accession>A0AAN9IFN8</accession>
<reference evidence="1 2" key="1">
    <citation type="submission" date="2024-01" db="EMBL/GenBank/DDBJ databases">
        <title>The genomes of 5 underutilized Papilionoideae crops provide insights into root nodulation and disease resistanc.</title>
        <authorList>
            <person name="Yuan L."/>
        </authorList>
    </citation>
    <scope>NUCLEOTIDE SEQUENCE [LARGE SCALE GENOMIC DNA]</scope>
    <source>
        <strain evidence="1">ZHUSHIDOU_FW_LH</strain>
        <tissue evidence="1">Leaf</tissue>
    </source>
</reference>
<dbReference type="EMBL" id="JAYWIO010000003">
    <property type="protein sequence ID" value="KAK7275425.1"/>
    <property type="molecule type" value="Genomic_DNA"/>
</dbReference>
<dbReference type="SUPFAM" id="SSF50249">
    <property type="entry name" value="Nucleic acid-binding proteins"/>
    <property type="match status" value="2"/>
</dbReference>
<gene>
    <name evidence="1" type="ORF">RIF29_16541</name>
</gene>
<dbReference type="Gene3D" id="2.40.50.140">
    <property type="entry name" value="Nucleic acid-binding proteins"/>
    <property type="match status" value="2"/>
</dbReference>
<dbReference type="Proteomes" id="UP001372338">
    <property type="component" value="Unassembled WGS sequence"/>
</dbReference>
<sequence>MDVHYTPIRHLTPALQHAVIRARVVMIWTVPCIRNFTLAYNLHTLLSDSRATVCGPHVQFFARSLHEGCVYDFAYFGLLRNLGKFRATGHEFKIKYRFYLTFEEIRTTNFSPYVLKPNNVDVVFNSDVATSPLMNFYGIITAISGESYYVHNRERIPVIGLELCDEYGSFDWLILGDFVHRFYTYISATNNAIITVLLKRGKAQECKGRVVTYTVFNVSKLFFNPTMPEVYRFRRRILHSGFGRSVPMVSYAGSKVSVEHGRFPLCLRRPIENR</sequence>
<dbReference type="AlphaFoldDB" id="A0AAN9IFN8"/>
<dbReference type="InterPro" id="IPR012340">
    <property type="entry name" value="NA-bd_OB-fold"/>
</dbReference>
<organism evidence="1 2">
    <name type="scientific">Crotalaria pallida</name>
    <name type="common">Smooth rattlebox</name>
    <name type="synonym">Crotalaria striata</name>
    <dbReference type="NCBI Taxonomy" id="3830"/>
    <lineage>
        <taxon>Eukaryota</taxon>
        <taxon>Viridiplantae</taxon>
        <taxon>Streptophyta</taxon>
        <taxon>Embryophyta</taxon>
        <taxon>Tracheophyta</taxon>
        <taxon>Spermatophyta</taxon>
        <taxon>Magnoliopsida</taxon>
        <taxon>eudicotyledons</taxon>
        <taxon>Gunneridae</taxon>
        <taxon>Pentapetalae</taxon>
        <taxon>rosids</taxon>
        <taxon>fabids</taxon>
        <taxon>Fabales</taxon>
        <taxon>Fabaceae</taxon>
        <taxon>Papilionoideae</taxon>
        <taxon>50 kb inversion clade</taxon>
        <taxon>genistoids sensu lato</taxon>
        <taxon>core genistoids</taxon>
        <taxon>Crotalarieae</taxon>
        <taxon>Crotalaria</taxon>
    </lineage>
</organism>
<evidence type="ECO:0000313" key="2">
    <source>
        <dbReference type="Proteomes" id="UP001372338"/>
    </source>
</evidence>
<name>A0AAN9IFN8_CROPI</name>
<proteinExistence type="predicted"/>
<comment type="caution">
    <text evidence="1">The sequence shown here is derived from an EMBL/GenBank/DDBJ whole genome shotgun (WGS) entry which is preliminary data.</text>
</comment>